<sequence>MHSPVNVATLGPVIAGLALVTISRSLDGFAQGLCVGAGIALILAGVALLSAHQRRRRPDAAHQDGDRSGRGDGMWLPSRDEDERP</sequence>
<organism evidence="3 4">
    <name type="scientific">Nocardioides simplex</name>
    <name type="common">Arthrobacter simplex</name>
    <dbReference type="NCBI Taxonomy" id="2045"/>
    <lineage>
        <taxon>Bacteria</taxon>
        <taxon>Bacillati</taxon>
        <taxon>Actinomycetota</taxon>
        <taxon>Actinomycetes</taxon>
        <taxon>Propionibacteriales</taxon>
        <taxon>Nocardioidaceae</taxon>
        <taxon>Pimelobacter</taxon>
    </lineage>
</organism>
<name>A0A7J5E0T5_NOCSI</name>
<evidence type="ECO:0000256" key="1">
    <source>
        <dbReference type="SAM" id="MobiDB-lite"/>
    </source>
</evidence>
<keyword evidence="2" id="KW-0472">Membrane</keyword>
<proteinExistence type="predicted"/>
<comment type="caution">
    <text evidence="3">The sequence shown here is derived from an EMBL/GenBank/DDBJ whole genome shotgun (WGS) entry which is preliminary data.</text>
</comment>
<feature type="transmembrane region" description="Helical" evidence="2">
    <location>
        <begin position="29"/>
        <end position="49"/>
    </location>
</feature>
<feature type="compositionally biased region" description="Basic and acidic residues" evidence="1">
    <location>
        <begin position="58"/>
        <end position="70"/>
    </location>
</feature>
<feature type="transmembrane region" description="Helical" evidence="2">
    <location>
        <begin position="7"/>
        <end position="23"/>
    </location>
</feature>
<protein>
    <submittedName>
        <fullName evidence="3">Uncharacterized protein</fullName>
    </submittedName>
</protein>
<dbReference type="Proteomes" id="UP000449906">
    <property type="component" value="Unassembled WGS sequence"/>
</dbReference>
<feature type="region of interest" description="Disordered" evidence="1">
    <location>
        <begin position="54"/>
        <end position="85"/>
    </location>
</feature>
<dbReference type="EMBL" id="WBVM01000001">
    <property type="protein sequence ID" value="KAB2811872.1"/>
    <property type="molecule type" value="Genomic_DNA"/>
</dbReference>
<gene>
    <name evidence="3" type="ORF">F9L07_08505</name>
</gene>
<keyword evidence="2" id="KW-0812">Transmembrane</keyword>
<evidence type="ECO:0000256" key="2">
    <source>
        <dbReference type="SAM" id="Phobius"/>
    </source>
</evidence>
<dbReference type="AlphaFoldDB" id="A0A7J5E0T5"/>
<evidence type="ECO:0000313" key="4">
    <source>
        <dbReference type="Proteomes" id="UP000449906"/>
    </source>
</evidence>
<reference evidence="3 4" key="1">
    <citation type="submission" date="2019-09" db="EMBL/GenBank/DDBJ databases">
        <title>Pimelobacter sp. isolated from Paulinella.</title>
        <authorList>
            <person name="Jeong S.E."/>
        </authorList>
    </citation>
    <scope>NUCLEOTIDE SEQUENCE [LARGE SCALE GENOMIC DNA]</scope>
    <source>
        <strain evidence="3 4">Pch-N</strain>
    </source>
</reference>
<accession>A0A7J5E0T5</accession>
<evidence type="ECO:0000313" key="3">
    <source>
        <dbReference type="EMBL" id="KAB2811872.1"/>
    </source>
</evidence>
<keyword evidence="2" id="KW-1133">Transmembrane helix</keyword>
<dbReference type="RefSeq" id="WP_151579296.1">
    <property type="nucleotide sequence ID" value="NZ_CP182503.1"/>
</dbReference>